<dbReference type="Proteomes" id="UP000678513">
    <property type="component" value="Chromosome"/>
</dbReference>
<evidence type="ECO:0000313" key="4">
    <source>
        <dbReference type="EMBL" id="QUC08405.1"/>
    </source>
</evidence>
<dbReference type="SUPFAM" id="SSF53807">
    <property type="entry name" value="Helical backbone' metal receptor"/>
    <property type="match status" value="1"/>
</dbReference>
<reference evidence="4 5" key="1">
    <citation type="submission" date="2021-03" db="EMBL/GenBank/DDBJ databases">
        <title>Human Oral Microbial Genomes.</title>
        <authorList>
            <person name="Johnston C.D."/>
            <person name="Chen T."/>
            <person name="Dewhirst F.E."/>
        </authorList>
    </citation>
    <scope>NUCLEOTIDE SEQUENCE [LARGE SCALE GENOMIC DNA]</scope>
    <source>
        <strain evidence="4 5">DSMZ 100122</strain>
    </source>
</reference>
<dbReference type="Gene3D" id="3.40.50.1980">
    <property type="entry name" value="Nitrogenase molybdenum iron protein domain"/>
    <property type="match status" value="2"/>
</dbReference>
<feature type="chain" id="PRO_5046838074" evidence="2">
    <location>
        <begin position="21"/>
        <end position="363"/>
    </location>
</feature>
<dbReference type="InterPro" id="IPR050902">
    <property type="entry name" value="ABC_Transporter_SBP"/>
</dbReference>
<gene>
    <name evidence="4" type="ORF">J5A65_01245</name>
</gene>
<comment type="similarity">
    <text evidence="1">Belongs to the bacterial solute-binding protein 8 family.</text>
</comment>
<feature type="signal peptide" evidence="2">
    <location>
        <begin position="1"/>
        <end position="20"/>
    </location>
</feature>
<keyword evidence="5" id="KW-1185">Reference proteome</keyword>
<dbReference type="PANTHER" id="PTHR30535:SF7">
    <property type="entry name" value="IRON(III) DICITRATE-BINDING PROTEIN"/>
    <property type="match status" value="1"/>
</dbReference>
<evidence type="ECO:0000259" key="3">
    <source>
        <dbReference type="PROSITE" id="PS50983"/>
    </source>
</evidence>
<name>A0ABX7Y5C7_9ACTN</name>
<sequence length="363" mass="38691">MINRSTRAVTWLALPLIVLSACSSPSSSPSNGASGSAGSASGAVTVKNCGEDLTLKSQAKKMYVNDGNIVALALAAGASKEITAVSSVERDLPILQAKYGAEVVNGLNKVSDKYPTLESIIAATPDLMVAGWNYGFSEEKNLTPQTLSDKGIPSYLLTESCRQPGTTKRGIVDPWEAVRTDISNLGTITGHSDVAKGVVDDMDTRLTAVQNAPKPEKKPVVFLFDSASDTVFTSGSYGAPNAIIEAAGGTNATADVEDTWTKVSWERVATANPDIIAFVDYPPQTYQEKIDVLKSNALTKDLAAVKEERFINLPYAMWTESPLNIDAAEYLRKSFEKHGLAPTSDVTTHLEMPADLAGRDKLS</sequence>
<accession>A0ABX7Y5C7</accession>
<dbReference type="RefSeq" id="WP_212324269.1">
    <property type="nucleotide sequence ID" value="NZ_AP024463.1"/>
</dbReference>
<evidence type="ECO:0000256" key="1">
    <source>
        <dbReference type="ARBA" id="ARBA00008814"/>
    </source>
</evidence>
<dbReference type="PROSITE" id="PS51257">
    <property type="entry name" value="PROKAR_LIPOPROTEIN"/>
    <property type="match status" value="1"/>
</dbReference>
<feature type="domain" description="Fe/B12 periplasmic-binding" evidence="3">
    <location>
        <begin position="61"/>
        <end position="339"/>
    </location>
</feature>
<dbReference type="InterPro" id="IPR002491">
    <property type="entry name" value="ABC_transptr_periplasmic_BD"/>
</dbReference>
<keyword evidence="2" id="KW-0732">Signal</keyword>
<protein>
    <submittedName>
        <fullName evidence="4">ABC transporter substrate-binding protein</fullName>
    </submittedName>
</protein>
<evidence type="ECO:0000313" key="5">
    <source>
        <dbReference type="Proteomes" id="UP000678513"/>
    </source>
</evidence>
<evidence type="ECO:0000256" key="2">
    <source>
        <dbReference type="SAM" id="SignalP"/>
    </source>
</evidence>
<dbReference type="Pfam" id="PF01497">
    <property type="entry name" value="Peripla_BP_2"/>
    <property type="match status" value="1"/>
</dbReference>
<dbReference type="CDD" id="cd01148">
    <property type="entry name" value="TroA_a"/>
    <property type="match status" value="1"/>
</dbReference>
<dbReference type="PROSITE" id="PS50983">
    <property type="entry name" value="FE_B12_PBP"/>
    <property type="match status" value="1"/>
</dbReference>
<dbReference type="EMBL" id="CP072384">
    <property type="protein sequence ID" value="QUC08405.1"/>
    <property type="molecule type" value="Genomic_DNA"/>
</dbReference>
<organism evidence="4 5">
    <name type="scientific">Arachnia rubra</name>
    <dbReference type="NCBI Taxonomy" id="1547448"/>
    <lineage>
        <taxon>Bacteria</taxon>
        <taxon>Bacillati</taxon>
        <taxon>Actinomycetota</taxon>
        <taxon>Actinomycetes</taxon>
        <taxon>Propionibacteriales</taxon>
        <taxon>Propionibacteriaceae</taxon>
        <taxon>Arachnia</taxon>
    </lineage>
</organism>
<proteinExistence type="inferred from homology"/>
<dbReference type="PANTHER" id="PTHR30535">
    <property type="entry name" value="VITAMIN B12-BINDING PROTEIN"/>
    <property type="match status" value="1"/>
</dbReference>